<sequence length="26" mass="3020">MLDYILANRKFRSSVQDVRAHRDATG</sequence>
<organism evidence="1 2">
    <name type="scientific">Rotaria magnacalcarata</name>
    <dbReference type="NCBI Taxonomy" id="392030"/>
    <lineage>
        <taxon>Eukaryota</taxon>
        <taxon>Metazoa</taxon>
        <taxon>Spiralia</taxon>
        <taxon>Gnathifera</taxon>
        <taxon>Rotifera</taxon>
        <taxon>Eurotatoria</taxon>
        <taxon>Bdelloidea</taxon>
        <taxon>Philodinida</taxon>
        <taxon>Philodinidae</taxon>
        <taxon>Rotaria</taxon>
    </lineage>
</organism>
<reference evidence="1" key="1">
    <citation type="submission" date="2021-02" db="EMBL/GenBank/DDBJ databases">
        <authorList>
            <person name="Nowell W R."/>
        </authorList>
    </citation>
    <scope>NUCLEOTIDE SEQUENCE</scope>
</reference>
<proteinExistence type="predicted"/>
<feature type="non-terminal residue" evidence="1">
    <location>
        <position position="26"/>
    </location>
</feature>
<evidence type="ECO:0000313" key="1">
    <source>
        <dbReference type="EMBL" id="CAF5218347.1"/>
    </source>
</evidence>
<gene>
    <name evidence="1" type="ORF">SMN809_LOCUS80910</name>
</gene>
<dbReference type="AlphaFoldDB" id="A0A8S3JEX3"/>
<protein>
    <submittedName>
        <fullName evidence="1">Uncharacterized protein</fullName>
    </submittedName>
</protein>
<dbReference type="EMBL" id="CAJOBI010346659">
    <property type="protein sequence ID" value="CAF5218347.1"/>
    <property type="molecule type" value="Genomic_DNA"/>
</dbReference>
<comment type="caution">
    <text evidence="1">The sequence shown here is derived from an EMBL/GenBank/DDBJ whole genome shotgun (WGS) entry which is preliminary data.</text>
</comment>
<accession>A0A8S3JEX3</accession>
<dbReference type="Proteomes" id="UP000676336">
    <property type="component" value="Unassembled WGS sequence"/>
</dbReference>
<name>A0A8S3JEX3_9BILA</name>
<evidence type="ECO:0000313" key="2">
    <source>
        <dbReference type="Proteomes" id="UP000676336"/>
    </source>
</evidence>